<evidence type="ECO:0000256" key="10">
    <source>
        <dbReference type="ARBA" id="ARBA00030775"/>
    </source>
</evidence>
<evidence type="ECO:0000256" key="5">
    <source>
        <dbReference type="ARBA" id="ARBA00022519"/>
    </source>
</evidence>
<keyword evidence="3" id="KW-1003">Cell membrane</keyword>
<evidence type="ECO:0000313" key="13">
    <source>
        <dbReference type="EMBL" id="MBE9398771.1"/>
    </source>
</evidence>
<dbReference type="GO" id="GO:0005886">
    <property type="term" value="C:plasma membrane"/>
    <property type="evidence" value="ECO:0007669"/>
    <property type="project" value="UniProtKB-SubCell"/>
</dbReference>
<evidence type="ECO:0000313" key="14">
    <source>
        <dbReference type="Proteomes" id="UP000640333"/>
    </source>
</evidence>
<comment type="similarity">
    <text evidence="9">Belongs to the GSP H family.</text>
</comment>
<dbReference type="Pfam" id="PF07963">
    <property type="entry name" value="N_methyl"/>
    <property type="match status" value="1"/>
</dbReference>
<reference evidence="13" key="1">
    <citation type="submission" date="2020-10" db="EMBL/GenBank/DDBJ databases">
        <title>Bacterium isolated from coastal waters sediment.</title>
        <authorList>
            <person name="Chen R.-J."/>
            <person name="Lu D.-C."/>
            <person name="Zhu K.-L."/>
            <person name="Du Z.-J."/>
        </authorList>
    </citation>
    <scope>NUCLEOTIDE SEQUENCE</scope>
    <source>
        <strain evidence="13">N1Y112</strain>
    </source>
</reference>
<evidence type="ECO:0000256" key="9">
    <source>
        <dbReference type="ARBA" id="ARBA00025772"/>
    </source>
</evidence>
<feature type="transmembrane region" description="Helical" evidence="11">
    <location>
        <begin position="12"/>
        <end position="31"/>
    </location>
</feature>
<proteinExistence type="inferred from homology"/>
<keyword evidence="14" id="KW-1185">Reference proteome</keyword>
<dbReference type="PROSITE" id="PS00409">
    <property type="entry name" value="PROKAR_NTER_METHYL"/>
    <property type="match status" value="1"/>
</dbReference>
<accession>A0A8J7K7W7</accession>
<dbReference type="InterPro" id="IPR012902">
    <property type="entry name" value="N_methyl_site"/>
</dbReference>
<dbReference type="Proteomes" id="UP000640333">
    <property type="component" value="Unassembled WGS sequence"/>
</dbReference>
<dbReference type="EMBL" id="JADEYS010000018">
    <property type="protein sequence ID" value="MBE9398771.1"/>
    <property type="molecule type" value="Genomic_DNA"/>
</dbReference>
<evidence type="ECO:0000256" key="11">
    <source>
        <dbReference type="SAM" id="Phobius"/>
    </source>
</evidence>
<evidence type="ECO:0000256" key="7">
    <source>
        <dbReference type="ARBA" id="ARBA00022989"/>
    </source>
</evidence>
<dbReference type="GO" id="GO:0015627">
    <property type="term" value="C:type II protein secretion system complex"/>
    <property type="evidence" value="ECO:0007669"/>
    <property type="project" value="InterPro"/>
</dbReference>
<evidence type="ECO:0000256" key="6">
    <source>
        <dbReference type="ARBA" id="ARBA00022692"/>
    </source>
</evidence>
<evidence type="ECO:0000256" key="2">
    <source>
        <dbReference type="ARBA" id="ARBA00021549"/>
    </source>
</evidence>
<keyword evidence="8 11" id="KW-0472">Membrane</keyword>
<evidence type="ECO:0000259" key="12">
    <source>
        <dbReference type="Pfam" id="PF12019"/>
    </source>
</evidence>
<gene>
    <name evidence="13" type="ORF">IOQ59_16040</name>
</gene>
<keyword evidence="6 11" id="KW-0812">Transmembrane</keyword>
<dbReference type="Pfam" id="PF12019">
    <property type="entry name" value="GspH"/>
    <property type="match status" value="1"/>
</dbReference>
<dbReference type="Gene3D" id="3.55.40.10">
    <property type="entry name" value="minor pseudopilin epsh domain"/>
    <property type="match status" value="1"/>
</dbReference>
<evidence type="ECO:0000256" key="4">
    <source>
        <dbReference type="ARBA" id="ARBA00022481"/>
    </source>
</evidence>
<evidence type="ECO:0000256" key="1">
    <source>
        <dbReference type="ARBA" id="ARBA00004377"/>
    </source>
</evidence>
<dbReference type="GO" id="GO:0015628">
    <property type="term" value="P:protein secretion by the type II secretion system"/>
    <property type="evidence" value="ECO:0007669"/>
    <property type="project" value="InterPro"/>
</dbReference>
<comment type="subcellular location">
    <subcellularLocation>
        <location evidence="1">Cell inner membrane</location>
        <topology evidence="1">Single-pass membrane protein</topology>
    </subcellularLocation>
</comment>
<dbReference type="AlphaFoldDB" id="A0A8J7K7W7"/>
<dbReference type="InterPro" id="IPR022346">
    <property type="entry name" value="T2SS_GspH"/>
</dbReference>
<evidence type="ECO:0000256" key="3">
    <source>
        <dbReference type="ARBA" id="ARBA00022475"/>
    </source>
</evidence>
<keyword evidence="4" id="KW-0488">Methylation</keyword>
<dbReference type="InterPro" id="IPR045584">
    <property type="entry name" value="Pilin-like"/>
</dbReference>
<organism evidence="13 14">
    <name type="scientific">Pontibacterium sinense</name>
    <dbReference type="NCBI Taxonomy" id="2781979"/>
    <lineage>
        <taxon>Bacteria</taxon>
        <taxon>Pseudomonadati</taxon>
        <taxon>Pseudomonadota</taxon>
        <taxon>Gammaproteobacteria</taxon>
        <taxon>Oceanospirillales</taxon>
        <taxon>Oceanospirillaceae</taxon>
        <taxon>Pontibacterium</taxon>
    </lineage>
</organism>
<sequence length="148" mass="16192">MTAKRQCLKGFTLLELLITMLIAVLAIGIVAPRFSALIPGVEIKGEAQKAAALLRFARSRAIAEGDVITVEQIEEPVAIKVTGADRLYQWPGSIELKVMRELGSDEGEPEILFYPDGSSSGGVVSLQSENRRFRISVDWLTGRVTVYD</sequence>
<keyword evidence="7 11" id="KW-1133">Transmembrane helix</keyword>
<protein>
    <recommendedName>
        <fullName evidence="2">Type II secretion system protein H</fullName>
    </recommendedName>
    <alternativeName>
        <fullName evidence="10">General secretion pathway protein H</fullName>
    </alternativeName>
</protein>
<dbReference type="NCBIfam" id="TIGR02532">
    <property type="entry name" value="IV_pilin_GFxxxE"/>
    <property type="match status" value="1"/>
</dbReference>
<comment type="caution">
    <text evidence="13">The sequence shown here is derived from an EMBL/GenBank/DDBJ whole genome shotgun (WGS) entry which is preliminary data.</text>
</comment>
<evidence type="ECO:0000256" key="8">
    <source>
        <dbReference type="ARBA" id="ARBA00023136"/>
    </source>
</evidence>
<feature type="domain" description="General secretion pathway GspH" evidence="12">
    <location>
        <begin position="46"/>
        <end position="140"/>
    </location>
</feature>
<dbReference type="SUPFAM" id="SSF54523">
    <property type="entry name" value="Pili subunits"/>
    <property type="match status" value="1"/>
</dbReference>
<name>A0A8J7K7W7_9GAMM</name>
<dbReference type="RefSeq" id="WP_193954529.1">
    <property type="nucleotide sequence ID" value="NZ_JADEYS010000018.1"/>
</dbReference>
<keyword evidence="5" id="KW-0997">Cell inner membrane</keyword>